<feature type="compositionally biased region" description="Low complexity" evidence="1">
    <location>
        <begin position="549"/>
        <end position="591"/>
    </location>
</feature>
<evidence type="ECO:0008006" key="6">
    <source>
        <dbReference type="Google" id="ProtNLM"/>
    </source>
</evidence>
<dbReference type="GO" id="GO:0050135">
    <property type="term" value="F:NADP+ nucleosidase activity"/>
    <property type="evidence" value="ECO:0007669"/>
    <property type="project" value="InterPro"/>
</dbReference>
<dbReference type="Proteomes" id="UP000466632">
    <property type="component" value="Chromosome"/>
</dbReference>
<feature type="compositionally biased region" description="Low complexity" evidence="1">
    <location>
        <begin position="679"/>
        <end position="705"/>
    </location>
</feature>
<feature type="compositionally biased region" description="Basic and acidic residues" evidence="1">
    <location>
        <begin position="759"/>
        <end position="770"/>
    </location>
</feature>
<reference evidence="4 5" key="1">
    <citation type="journal article" date="2019" name="Emerg. Microbes Infect.">
        <title>Comprehensive subspecies identification of 175 nontuberculous mycobacteria species based on 7547 genomic profiles.</title>
        <authorList>
            <person name="Matsumoto Y."/>
            <person name="Kinjo T."/>
            <person name="Motooka D."/>
            <person name="Nabeya D."/>
            <person name="Jung N."/>
            <person name="Uechi K."/>
            <person name="Horii T."/>
            <person name="Iida T."/>
            <person name="Fujita J."/>
            <person name="Nakamura S."/>
        </authorList>
    </citation>
    <scope>NUCLEOTIDE SEQUENCE [LARGE SCALE GENOMIC DNA]</scope>
    <source>
        <strain evidence="4 5">JCM 16018</strain>
    </source>
</reference>
<dbReference type="AlphaFoldDB" id="A0A7I7NXS6"/>
<evidence type="ECO:0000259" key="3">
    <source>
        <dbReference type="Pfam" id="PF25547"/>
    </source>
</evidence>
<sequence>MAPLSVDPEAMFAAGSAVQAAGEGLAANLSILTAGFSAHTGVDRAGEVFGLAYQEKAEAVLKAAAAAVNACRKSGAVIQQGASNYSHTEAASTLGGGSGALQPPSPPAELAAPGPPGTWGPGQPPPPLWSLVQSFILEAWPDGDVAGLRAAASRWRAFGAAAKGVQGTLNASKTLFDGQHIPEGEQIDNALSEIGSSTATIGELCGSLADTIDTFANRVDHAQTAIRDLLRRIESLGDLGHDVMLIIDGDAWDEIKQIVKDINAVLQHLGQEARACEEAIKFLVQAADRAVVTCEKYARRGLVQFLGDDVGNPVATVADTWINAYEGVLKGAVGMGLGLVDLSPHWIAADPHGAAATWTGLVKNAWKESLINAAVNPKEFSEARLQELKGLVHAKDWSTARPGLGAGEVIFDGTTLIAPGLGEAGAAADGAGAAARGAGEEAEAAGGAAGRAGGEGAAGARGALTDITKAGGDVTKNLEGAAGGLPEIKAPPAGGTPVGLPSGKPLDAPVEATPHPPDAAPGAPHDPAAAPGPGAGGGPHEPAPGPAAGGPHDPVSAPAEAPVPASATAGGGPHEPVSAPAEAPAPAAAAPVGGGPHDPGSVPAGSPHDPVSVPTGGPHESVPAHAGEPRESIPAAAPGSAPAAVHAAAGDRVLASVAQLAEHSPARTPVAPSGSPVEAAPVGASAPRPAPAAAPAASTPHFTAPGGHPAEIPAPGRDWRSPGEGGPPDGQPPHDGQPKGPGDGDPADGKPDGQPPDGSGRRGNGDRDSAGGRGDGNSPDGDGSKAPGDGDSPGGERQDPVHSHEPAGDGWHRLPDEPLDPNYGNPLDDHWDFADDPVDATKIDGEVAKLIHDPEAPYGRDPQGHAYTEQEYAERFNQIGKEGQHWVKFPLNDGAVPGTRVAYTDFGSFVRDYGSLLDRVGKTNGKYLAVMEDGQAASWEQRALHVTNLRDPYHSYTLGELPEGWTIEVSEVAPGVGQPGGSIQVRIFDADGKVQIIDKLKVRGVLK</sequence>
<gene>
    <name evidence="4" type="ORF">MSEO_17740</name>
</gene>
<feature type="region of interest" description="Disordered" evidence="1">
    <location>
        <begin position="482"/>
        <end position="644"/>
    </location>
</feature>
<dbReference type="InterPro" id="IPR057746">
    <property type="entry name" value="CpnT-like_N"/>
</dbReference>
<evidence type="ECO:0000256" key="1">
    <source>
        <dbReference type="SAM" id="MobiDB-lite"/>
    </source>
</evidence>
<protein>
    <recommendedName>
        <fullName evidence="6">Outer membrane channel protein CpnT</fullName>
    </recommendedName>
</protein>
<feature type="domain" description="Outer membrane channel protein CpnT-like N-terminal" evidence="3">
    <location>
        <begin position="123"/>
        <end position="227"/>
    </location>
</feature>
<feature type="region of interest" description="Disordered" evidence="1">
    <location>
        <begin position="88"/>
        <end position="125"/>
    </location>
</feature>
<feature type="compositionally biased region" description="Pro residues" evidence="1">
    <location>
        <begin position="103"/>
        <end position="125"/>
    </location>
</feature>
<dbReference type="Pfam" id="PF25547">
    <property type="entry name" value="WXG100_2"/>
    <property type="match status" value="1"/>
</dbReference>
<proteinExistence type="predicted"/>
<evidence type="ECO:0000313" key="4">
    <source>
        <dbReference type="EMBL" id="BBY01275.1"/>
    </source>
</evidence>
<evidence type="ECO:0000313" key="5">
    <source>
        <dbReference type="Proteomes" id="UP000466632"/>
    </source>
</evidence>
<dbReference type="InterPro" id="IPR025331">
    <property type="entry name" value="TNT"/>
</dbReference>
<feature type="region of interest" description="Disordered" evidence="1">
    <location>
        <begin position="665"/>
        <end position="836"/>
    </location>
</feature>
<organism evidence="4 5">
    <name type="scientific">Mycobacterium seoulense</name>
    <dbReference type="NCBI Taxonomy" id="386911"/>
    <lineage>
        <taxon>Bacteria</taxon>
        <taxon>Bacillati</taxon>
        <taxon>Actinomycetota</taxon>
        <taxon>Actinomycetes</taxon>
        <taxon>Mycobacteriales</taxon>
        <taxon>Mycobacteriaceae</taxon>
        <taxon>Mycobacterium</taxon>
    </lineage>
</organism>
<name>A0A7I7NXS6_9MYCO</name>
<feature type="compositionally biased region" description="Low complexity" evidence="1">
    <location>
        <begin position="520"/>
        <end position="532"/>
    </location>
</feature>
<keyword evidence="5" id="KW-1185">Reference proteome</keyword>
<feature type="compositionally biased region" description="Basic and acidic residues" evidence="1">
    <location>
        <begin position="794"/>
        <end position="816"/>
    </location>
</feature>
<accession>A0A7I7NXS6</accession>
<feature type="compositionally biased region" description="Basic and acidic residues" evidence="1">
    <location>
        <begin position="827"/>
        <end position="836"/>
    </location>
</feature>
<dbReference type="Pfam" id="PF14021">
    <property type="entry name" value="TNT"/>
    <property type="match status" value="1"/>
</dbReference>
<feature type="domain" description="TNT" evidence="2">
    <location>
        <begin position="913"/>
        <end position="1005"/>
    </location>
</feature>
<evidence type="ECO:0000259" key="2">
    <source>
        <dbReference type="Pfam" id="PF14021"/>
    </source>
</evidence>
<feature type="compositionally biased region" description="Low complexity" evidence="1">
    <location>
        <begin position="634"/>
        <end position="644"/>
    </location>
</feature>
<dbReference type="RefSeq" id="WP_163678731.1">
    <property type="nucleotide sequence ID" value="NZ_AP022582.1"/>
</dbReference>
<dbReference type="KEGG" id="mseo:MSEO_17740"/>
<dbReference type="EMBL" id="AP022582">
    <property type="protein sequence ID" value="BBY01275.1"/>
    <property type="molecule type" value="Genomic_DNA"/>
</dbReference>